<evidence type="ECO:0000313" key="2">
    <source>
        <dbReference type="EMBL" id="ERJ32651.1"/>
    </source>
</evidence>
<comment type="caution">
    <text evidence="2">The sequence shown here is derived from an EMBL/GenBank/DDBJ whole genome shotgun (WGS) entry which is preliminary data.</text>
</comment>
<organism evidence="2 3">
    <name type="scientific">Campylobacter concisus UNSW2</name>
    <dbReference type="NCBI Taxonomy" id="1242965"/>
    <lineage>
        <taxon>Bacteria</taxon>
        <taxon>Pseudomonadati</taxon>
        <taxon>Campylobacterota</taxon>
        <taxon>Epsilonproteobacteria</taxon>
        <taxon>Campylobacterales</taxon>
        <taxon>Campylobacteraceae</taxon>
        <taxon>Campylobacter</taxon>
    </lineage>
</organism>
<comment type="similarity">
    <text evidence="1">Belongs to the UPF0167 family.</text>
</comment>
<dbReference type="InterPro" id="IPR005363">
    <property type="entry name" value="UPF0167"/>
</dbReference>
<sequence>MFKAKILSKFKQRSFVDKFQEKYINLSKDYYKNNGNAASVEALYQFKEQLEASKDTQAKHVLVDIYQLLSMQKSAYELLLKIHDRNDKKQLKTLGYLAQFVDEGDKWAVPRPKSKEQILAQKAKAATLPKFRYHPEPLKTGAFKDDMSVTCECCGEKTEIYYENGIYSEQDVTYLCPACIANGAAAKKFDATFVQDADQLATDDAKKEEELFRRTPGYESWQGEHWVACCDDYCAFLGDVGTKELLELGIADEVFDDYAKRDDYDVKMARELLVAGGDFAGYLFRCLHCKKYHIYIDAC</sequence>
<evidence type="ECO:0000256" key="1">
    <source>
        <dbReference type="ARBA" id="ARBA00008525"/>
    </source>
</evidence>
<name>U2F7U2_9BACT</name>
<dbReference type="EMBL" id="ANNJ01000002">
    <property type="protein sequence ID" value="ERJ32651.1"/>
    <property type="molecule type" value="Genomic_DNA"/>
</dbReference>
<dbReference type="Pfam" id="PF03691">
    <property type="entry name" value="UPF0167"/>
    <property type="match status" value="1"/>
</dbReference>
<dbReference type="Proteomes" id="UP000016625">
    <property type="component" value="Unassembled WGS sequence"/>
</dbReference>
<dbReference type="AlphaFoldDB" id="U2F7U2"/>
<protein>
    <submittedName>
        <fullName evidence="2">Colicin E2 tolerance protein CbrC-like protein</fullName>
    </submittedName>
</protein>
<proteinExistence type="inferred from homology"/>
<dbReference type="PATRIC" id="fig|1242965.3.peg.150"/>
<evidence type="ECO:0000313" key="3">
    <source>
        <dbReference type="Proteomes" id="UP000016625"/>
    </source>
</evidence>
<reference evidence="2 3" key="1">
    <citation type="journal article" date="2013" name="BMC Genomics">
        <title>Comparative genomics of Campylobacter concisus isolates reveals genetic diversity and provides insights into disease association.</title>
        <authorList>
            <person name="Deshpande N.P."/>
            <person name="Kaakoush N.O."/>
            <person name="Wilkins M.R."/>
            <person name="Mitchell H.M."/>
        </authorList>
    </citation>
    <scope>NUCLEOTIDE SEQUENCE [LARGE SCALE GENOMIC DNA]</scope>
    <source>
        <strain evidence="2 3">UNSW2</strain>
    </source>
</reference>
<gene>
    <name evidence="2" type="ORF">UNSW2_772</name>
</gene>
<accession>U2F7U2</accession>